<evidence type="ECO:0000256" key="1">
    <source>
        <dbReference type="ARBA" id="ARBA00000085"/>
    </source>
</evidence>
<keyword evidence="4" id="KW-0418">Kinase</keyword>
<dbReference type="AlphaFoldDB" id="A0A8J7Z4N7"/>
<dbReference type="InterPro" id="IPR004358">
    <property type="entry name" value="Sig_transdc_His_kin-like_C"/>
</dbReference>
<evidence type="ECO:0000313" key="8">
    <source>
        <dbReference type="Proteomes" id="UP000646053"/>
    </source>
</evidence>
<dbReference type="SUPFAM" id="SSF55781">
    <property type="entry name" value="GAF domain-like"/>
    <property type="match status" value="2"/>
</dbReference>
<dbReference type="PANTHER" id="PTHR43547">
    <property type="entry name" value="TWO-COMPONENT HISTIDINE KINASE"/>
    <property type="match status" value="1"/>
</dbReference>
<protein>
    <recommendedName>
        <fullName evidence="2">histidine kinase</fullName>
        <ecNumber evidence="2">2.7.13.3</ecNumber>
    </recommendedName>
</protein>
<keyword evidence="3" id="KW-0597">Phosphoprotein</keyword>
<keyword evidence="8" id="KW-1185">Reference proteome</keyword>
<reference evidence="7" key="1">
    <citation type="submission" date="2019-12" db="EMBL/GenBank/DDBJ databases">
        <title>High-Quality draft genome sequences of three cyanobacteria isolated from the limestone walls of the Old Cathedral of Coimbra.</title>
        <authorList>
            <person name="Tiago I."/>
            <person name="Soares F."/>
            <person name="Portugal A."/>
        </authorList>
    </citation>
    <scope>NUCLEOTIDE SEQUENCE</scope>
    <source>
        <strain evidence="7">A</strain>
    </source>
</reference>
<organism evidence="7 8">
    <name type="scientific">Myxacorys almedinensis A</name>
    <dbReference type="NCBI Taxonomy" id="2690445"/>
    <lineage>
        <taxon>Bacteria</taxon>
        <taxon>Bacillati</taxon>
        <taxon>Cyanobacteriota</taxon>
        <taxon>Cyanophyceae</taxon>
        <taxon>Leptolyngbyales</taxon>
        <taxon>Leptolyngbyaceae</taxon>
        <taxon>Myxacorys</taxon>
        <taxon>Myxacorys almedinensis</taxon>
    </lineage>
</organism>
<dbReference type="Pfam" id="PF00512">
    <property type="entry name" value="HisKA"/>
    <property type="match status" value="1"/>
</dbReference>
<dbReference type="Pfam" id="PF01590">
    <property type="entry name" value="GAF"/>
    <property type="match status" value="1"/>
</dbReference>
<dbReference type="GO" id="GO:0000155">
    <property type="term" value="F:phosphorelay sensor kinase activity"/>
    <property type="evidence" value="ECO:0007669"/>
    <property type="project" value="InterPro"/>
</dbReference>
<name>A0A8J7Z4N7_9CYAN</name>
<keyword evidence="4" id="KW-0808">Transferase</keyword>
<evidence type="ECO:0000256" key="2">
    <source>
        <dbReference type="ARBA" id="ARBA00012438"/>
    </source>
</evidence>
<evidence type="ECO:0000256" key="4">
    <source>
        <dbReference type="ARBA" id="ARBA00022777"/>
    </source>
</evidence>
<dbReference type="SMART" id="SM00065">
    <property type="entry name" value="GAF"/>
    <property type="match status" value="2"/>
</dbReference>
<evidence type="ECO:0000256" key="5">
    <source>
        <dbReference type="ARBA" id="ARBA00023012"/>
    </source>
</evidence>
<dbReference type="EC" id="2.7.13.3" evidence="2"/>
<dbReference type="InterPro" id="IPR003018">
    <property type="entry name" value="GAF"/>
</dbReference>
<dbReference type="InterPro" id="IPR036890">
    <property type="entry name" value="HATPase_C_sf"/>
</dbReference>
<dbReference type="PROSITE" id="PS50109">
    <property type="entry name" value="HIS_KIN"/>
    <property type="match status" value="1"/>
</dbReference>
<comment type="catalytic activity">
    <reaction evidence="1">
        <text>ATP + protein L-histidine = ADP + protein N-phospho-L-histidine.</text>
        <dbReference type="EC" id="2.7.13.3"/>
    </reaction>
</comment>
<accession>A0A8J7Z4N7</accession>
<comment type="caution">
    <text evidence="7">The sequence shown here is derived from an EMBL/GenBank/DDBJ whole genome shotgun (WGS) entry which is preliminary data.</text>
</comment>
<dbReference type="Gene3D" id="3.30.565.10">
    <property type="entry name" value="Histidine kinase-like ATPase, C-terminal domain"/>
    <property type="match status" value="1"/>
</dbReference>
<dbReference type="Gene3D" id="3.30.450.40">
    <property type="match status" value="1"/>
</dbReference>
<evidence type="ECO:0000313" key="7">
    <source>
        <dbReference type="EMBL" id="NDJ18038.1"/>
    </source>
</evidence>
<dbReference type="SUPFAM" id="SSF47384">
    <property type="entry name" value="Homodimeric domain of signal transducing histidine kinase"/>
    <property type="match status" value="1"/>
</dbReference>
<evidence type="ECO:0000256" key="3">
    <source>
        <dbReference type="ARBA" id="ARBA00022553"/>
    </source>
</evidence>
<dbReference type="EMBL" id="WVIE01000012">
    <property type="protein sequence ID" value="NDJ18038.1"/>
    <property type="molecule type" value="Genomic_DNA"/>
</dbReference>
<dbReference type="SMART" id="SM00387">
    <property type="entry name" value="HATPase_c"/>
    <property type="match status" value="1"/>
</dbReference>
<dbReference type="InterPro" id="IPR003594">
    <property type="entry name" value="HATPase_dom"/>
</dbReference>
<dbReference type="SMART" id="SM00388">
    <property type="entry name" value="HisKA"/>
    <property type="match status" value="1"/>
</dbReference>
<evidence type="ECO:0000259" key="6">
    <source>
        <dbReference type="PROSITE" id="PS50109"/>
    </source>
</evidence>
<feature type="domain" description="Histidine kinase" evidence="6">
    <location>
        <begin position="465"/>
        <end position="688"/>
    </location>
</feature>
<dbReference type="InterPro" id="IPR036097">
    <property type="entry name" value="HisK_dim/P_sf"/>
</dbReference>
<keyword evidence="5" id="KW-0902">Two-component regulatory system</keyword>
<proteinExistence type="predicted"/>
<dbReference type="SUPFAM" id="SSF55874">
    <property type="entry name" value="ATPase domain of HSP90 chaperone/DNA topoisomerase II/histidine kinase"/>
    <property type="match status" value="1"/>
</dbReference>
<sequence>MQARVSRSKPEPQEVMGWVMDSLNSREDVLLIQSDCVSSLSSHPVESTVSHPLPSQPSHILLEVAAARQLIQVASIASPETALSEVAKILSQTFGAEGCVISVQASATVAEQLAYWFADSQSEAWLTDVAPHHEAIATVALDKPVLLTPELQRREGLSGAVMSVAAQCQGQTNIVISVLRSPLSDIEAAVGYYWTEAEANTLRNIADHIAVAVSQVLLQQRVYRQTQYQALLRQVTSSIQNSTELPQVSQLAIRGTAQALQTERAFLLRLKYWDPRQSLRIADRIPPKARVMIDCQWQHASLEGLKAPEPSEPLSSQSFWASECMICQTALNGTEKFFAFSNKSAFPLPTETTGIAPIFDPDIMASLMLIPLESKNRLLGFIALQQRQPRTWLQEEIELVELVAAQVSSAILQTETLRQVEMLVEERTAQLQQSLELQAKLYEITRKQIEKLREMNQRMDEFLSTLSHELRTPLTSMMLAIRMLREADLPPDRRQQYLNILEQQCVQETSLINDLLALQELETKQVAFQFQQVNLSPAINDLVQSFHQRWSLKGLRLEIDLPKRSLTFNTDVASFNRILLELLTNAGKYADPNSTVFLQVSPQPGQQIQVMLSNIGSGISEEELPHIFDKFRRCQGITQNAIAGTGLGLALVKSLVQHLNGTIAASSLPVKGSQSYETCFTILLPQNLEIGE</sequence>
<gene>
    <name evidence="7" type="ORF">GS601_12190</name>
</gene>
<dbReference type="InterPro" id="IPR003661">
    <property type="entry name" value="HisK_dim/P_dom"/>
</dbReference>
<dbReference type="PRINTS" id="PR00344">
    <property type="entry name" value="BCTRLSENSOR"/>
</dbReference>
<dbReference type="PANTHER" id="PTHR43547:SF2">
    <property type="entry name" value="HYBRID SIGNAL TRANSDUCTION HISTIDINE KINASE C"/>
    <property type="match status" value="1"/>
</dbReference>
<dbReference type="Proteomes" id="UP000646053">
    <property type="component" value="Unassembled WGS sequence"/>
</dbReference>
<dbReference type="CDD" id="cd00082">
    <property type="entry name" value="HisKA"/>
    <property type="match status" value="1"/>
</dbReference>
<dbReference type="Gene3D" id="1.10.287.130">
    <property type="match status" value="1"/>
</dbReference>
<dbReference type="Pfam" id="PF02518">
    <property type="entry name" value="HATPase_c"/>
    <property type="match status" value="1"/>
</dbReference>
<dbReference type="InterPro" id="IPR029016">
    <property type="entry name" value="GAF-like_dom_sf"/>
</dbReference>
<dbReference type="InterPro" id="IPR005467">
    <property type="entry name" value="His_kinase_dom"/>
</dbReference>